<dbReference type="SMART" id="SM01340">
    <property type="entry name" value="DNA_mis_repair"/>
    <property type="match status" value="1"/>
</dbReference>
<dbReference type="Pfam" id="PF01119">
    <property type="entry name" value="DNA_mis_repair"/>
    <property type="match status" value="1"/>
</dbReference>
<dbReference type="Pfam" id="PF13589">
    <property type="entry name" value="HATPase_c_3"/>
    <property type="match status" value="1"/>
</dbReference>
<dbReference type="GO" id="GO:0140664">
    <property type="term" value="F:ATP-dependent DNA damage sensor activity"/>
    <property type="evidence" value="ECO:0007669"/>
    <property type="project" value="InterPro"/>
</dbReference>
<comment type="similarity">
    <text evidence="1">Belongs to the DNA mismatch repair MutL/HexB family.</text>
</comment>
<dbReference type="PROSITE" id="PS00058">
    <property type="entry name" value="DNA_MISMATCH_REPAIR_1"/>
    <property type="match status" value="1"/>
</dbReference>
<evidence type="ECO:0000256" key="1">
    <source>
        <dbReference type="ARBA" id="ARBA00006082"/>
    </source>
</evidence>
<dbReference type="GO" id="GO:0006298">
    <property type="term" value="P:mismatch repair"/>
    <property type="evidence" value="ECO:0007669"/>
    <property type="project" value="InterPro"/>
</dbReference>
<organism evidence="5 6">
    <name type="scientific">Didymella pomorum</name>
    <dbReference type="NCBI Taxonomy" id="749634"/>
    <lineage>
        <taxon>Eukaryota</taxon>
        <taxon>Fungi</taxon>
        <taxon>Dikarya</taxon>
        <taxon>Ascomycota</taxon>
        <taxon>Pezizomycotina</taxon>
        <taxon>Dothideomycetes</taxon>
        <taxon>Pleosporomycetidae</taxon>
        <taxon>Pleosporales</taxon>
        <taxon>Pleosporineae</taxon>
        <taxon>Didymellaceae</taxon>
        <taxon>Didymella</taxon>
    </lineage>
</organism>
<evidence type="ECO:0000256" key="2">
    <source>
        <dbReference type="ARBA" id="ARBA00022763"/>
    </source>
</evidence>
<evidence type="ECO:0000256" key="3">
    <source>
        <dbReference type="SAM" id="MobiDB-lite"/>
    </source>
</evidence>
<dbReference type="GO" id="GO:0005524">
    <property type="term" value="F:ATP binding"/>
    <property type="evidence" value="ECO:0007669"/>
    <property type="project" value="InterPro"/>
</dbReference>
<dbReference type="Gene3D" id="3.30.565.10">
    <property type="entry name" value="Histidine kinase-like ATPase, C-terminal domain"/>
    <property type="match status" value="1"/>
</dbReference>
<feature type="region of interest" description="Disordered" evidence="3">
    <location>
        <begin position="861"/>
        <end position="893"/>
    </location>
</feature>
<dbReference type="InterPro" id="IPR020568">
    <property type="entry name" value="Ribosomal_Su5_D2-typ_SF"/>
</dbReference>
<dbReference type="CDD" id="cd16926">
    <property type="entry name" value="HATPase_MutL-MLH-PMS-like"/>
    <property type="match status" value="1"/>
</dbReference>
<feature type="compositionally biased region" description="Polar residues" evidence="3">
    <location>
        <begin position="704"/>
        <end position="722"/>
    </location>
</feature>
<gene>
    <name evidence="5" type="ORF">N0V91_002768</name>
</gene>
<dbReference type="GO" id="GO:0016887">
    <property type="term" value="F:ATP hydrolysis activity"/>
    <property type="evidence" value="ECO:0007669"/>
    <property type="project" value="InterPro"/>
</dbReference>
<dbReference type="FunFam" id="3.30.565.10:FF:000017">
    <property type="entry name" value="PMS1 homolog 1, mismatch repair system component"/>
    <property type="match status" value="1"/>
</dbReference>
<name>A0A9W9D9N3_9PLEO</name>
<reference evidence="5" key="1">
    <citation type="submission" date="2022-10" db="EMBL/GenBank/DDBJ databases">
        <title>Tapping the CABI collections for fungal endophytes: first genome assemblies for Collariella, Neodidymelliopsis, Ascochyta clinopodiicola, Didymella pomorum, Didymosphaeria variabile, Neocosmospora piperis and Neocucurbitaria cava.</title>
        <authorList>
            <person name="Hill R."/>
        </authorList>
    </citation>
    <scope>NUCLEOTIDE SEQUENCE</scope>
    <source>
        <strain evidence="5">IMI 355091</strain>
    </source>
</reference>
<dbReference type="GO" id="GO:0030983">
    <property type="term" value="F:mismatched DNA binding"/>
    <property type="evidence" value="ECO:0007669"/>
    <property type="project" value="InterPro"/>
</dbReference>
<comment type="caution">
    <text evidence="5">The sequence shown here is derived from an EMBL/GenBank/DDBJ whole genome shotgun (WGS) entry which is preliminary data.</text>
</comment>
<dbReference type="PANTHER" id="PTHR10073">
    <property type="entry name" value="DNA MISMATCH REPAIR PROTEIN MLH, PMS, MUTL"/>
    <property type="match status" value="1"/>
</dbReference>
<dbReference type="SUPFAM" id="SSF54211">
    <property type="entry name" value="Ribosomal protein S5 domain 2-like"/>
    <property type="match status" value="1"/>
</dbReference>
<protein>
    <recommendedName>
        <fullName evidence="4">DNA mismatch repair protein S5 domain-containing protein</fullName>
    </recommendedName>
</protein>
<evidence type="ECO:0000313" key="5">
    <source>
        <dbReference type="EMBL" id="KAJ4408954.1"/>
    </source>
</evidence>
<keyword evidence="6" id="KW-1185">Reference proteome</keyword>
<sequence length="968" mass="106859">MADDAEGNTPKSIAALPPTTVRQIGSHQLLADPSSVVKELIDNALDARAKSIFVDIAANTIDSIQVKDDGHGIPNEDRALACRRYCTSKIRDFHDLKEMGGKWLGFRGEALASIADMSGTISITTRVEGEPVAVKLTYQRNGELTATERDSHPVGTTVKVTKLLETTRVRKDLAIKGAAKCLANARRLLQAYALARPAVRFRLHILKAKNNKGDFVYAPKANANVQDAALKIVGKECALQYDWTALELDGFEVYAFIPKPTAIGSKIANHGAFTAVDSRPVSSKRGTLKKIAVAVRDRLRKANSTLANVKDPFFCLNIICPVDSYDPNIEPAKDDVIFGDENLILTIVDRLLVSYLTEKVNVTDSVEDIEDVAVTKLDQMPEVPESPSRPPTSFSIHEDIPVVGTKLPDSAAQNQPPRSRSSMYGIEKEDLEFLQENMHDMPKEEEGGRLDAAISNPWTIARINAPTKPKKPVGNRQLLSPAKSSGDVSIAPHTPAPVITPRHMIVEPLTPQTPSQANGVSNELNDELPQSIRLLPAPTPVHSVAVTLRPGARNQRALCLPWFEERMSPSVVQPAPQAYTRASLVDRPEPPRRKPRAPNPFKNKPYAPPAPVSEDTWFGQPMRSASKANRLQKRQRQQAKSFFPNDDTFSSQRSLHVGDQLLEYAEHGNTYMSSPRRPRSADYYHRSTDTAQEMDALFQLYQNASPAPSSSPIRTVRSSRNASLPAPRSTSRPRRRRTTDSGLHRTKSSTLPLNFIPNGFDIHNMTLDLTTSVSSIAQQARTLAMGANTLEWGYDSTETFDTFKTPVAERKIMQWVIKIDDLLAEIFERRDVEIRGALHEGIQRFLDIRKQDEEVASERAVVHLDKNPGSSGRDGSEGQNALGPDSNLPTRGLRRDEADTSVRMEKMGSAAIAGPKGDVTDGIAVIDVDDLEESFDFEQFVDLSDDTAEQDSLKQVVKTEHDDMLMDL</sequence>
<proteinExistence type="inferred from homology"/>
<evidence type="ECO:0000313" key="6">
    <source>
        <dbReference type="Proteomes" id="UP001140510"/>
    </source>
</evidence>
<keyword evidence="2" id="KW-0227">DNA damage</keyword>
<dbReference type="AlphaFoldDB" id="A0A9W9D9N3"/>
<feature type="domain" description="DNA mismatch repair protein S5" evidence="4">
    <location>
        <begin position="229"/>
        <end position="357"/>
    </location>
</feature>
<dbReference type="OrthoDB" id="10263226at2759"/>
<dbReference type="Proteomes" id="UP001140510">
    <property type="component" value="Unassembled WGS sequence"/>
</dbReference>
<dbReference type="InterPro" id="IPR014762">
    <property type="entry name" value="DNA_mismatch_repair_CS"/>
</dbReference>
<dbReference type="EMBL" id="JAPEVA010000013">
    <property type="protein sequence ID" value="KAJ4408954.1"/>
    <property type="molecule type" value="Genomic_DNA"/>
</dbReference>
<dbReference type="InterPro" id="IPR038973">
    <property type="entry name" value="MutL/Mlh/Pms-like"/>
</dbReference>
<dbReference type="SUPFAM" id="SSF55874">
    <property type="entry name" value="ATPase domain of HSP90 chaperone/DNA topoisomerase II/histidine kinase"/>
    <property type="match status" value="1"/>
</dbReference>
<dbReference type="PANTHER" id="PTHR10073:SF41">
    <property type="entry name" value="MISMATCH REPAIR PROTEIN, PUTATIVE (AFU_ORTHOLOGUE AFUA_8G05820)-RELATED"/>
    <property type="match status" value="1"/>
</dbReference>
<dbReference type="InterPro" id="IPR014721">
    <property type="entry name" value="Ribsml_uS5_D2-typ_fold_subgr"/>
</dbReference>
<feature type="region of interest" description="Disordered" evidence="3">
    <location>
        <begin position="704"/>
        <end position="748"/>
    </location>
</feature>
<dbReference type="NCBIfam" id="TIGR00585">
    <property type="entry name" value="mutl"/>
    <property type="match status" value="1"/>
</dbReference>
<feature type="region of interest" description="Disordered" evidence="3">
    <location>
        <begin position="581"/>
        <end position="651"/>
    </location>
</feature>
<dbReference type="GO" id="GO:0061982">
    <property type="term" value="P:meiosis I cell cycle process"/>
    <property type="evidence" value="ECO:0007669"/>
    <property type="project" value="UniProtKB-ARBA"/>
</dbReference>
<dbReference type="InterPro" id="IPR002099">
    <property type="entry name" value="MutL/Mlh/PMS"/>
</dbReference>
<evidence type="ECO:0000259" key="4">
    <source>
        <dbReference type="SMART" id="SM01340"/>
    </source>
</evidence>
<dbReference type="InterPro" id="IPR036890">
    <property type="entry name" value="HATPase_C_sf"/>
</dbReference>
<dbReference type="Gene3D" id="3.30.230.10">
    <property type="match status" value="1"/>
</dbReference>
<dbReference type="GO" id="GO:0032389">
    <property type="term" value="C:MutLalpha complex"/>
    <property type="evidence" value="ECO:0007669"/>
    <property type="project" value="TreeGrafter"/>
</dbReference>
<accession>A0A9W9D9N3</accession>
<dbReference type="InterPro" id="IPR013507">
    <property type="entry name" value="DNA_mismatch_S5_2-like"/>
</dbReference>